<name>A0A1G7AAW5_9ACTN</name>
<dbReference type="Gene3D" id="1.10.8.60">
    <property type="match status" value="1"/>
</dbReference>
<dbReference type="PANTHER" id="PTHR23073">
    <property type="entry name" value="26S PROTEASOME REGULATORY SUBUNIT"/>
    <property type="match status" value="1"/>
</dbReference>
<comment type="similarity">
    <text evidence="1">Belongs to the AAA ATPase family.</text>
</comment>
<dbReference type="EMBL" id="LT629688">
    <property type="protein sequence ID" value="SDE11890.1"/>
    <property type="molecule type" value="Genomic_DNA"/>
</dbReference>
<evidence type="ECO:0000256" key="3">
    <source>
        <dbReference type="ARBA" id="ARBA00022840"/>
    </source>
</evidence>
<dbReference type="SUPFAM" id="SSF52540">
    <property type="entry name" value="P-loop containing nucleoside triphosphate hydrolases"/>
    <property type="match status" value="1"/>
</dbReference>
<dbReference type="InterPro" id="IPR050221">
    <property type="entry name" value="26S_Proteasome_ATPase"/>
</dbReference>
<dbReference type="InterPro" id="IPR027417">
    <property type="entry name" value="P-loop_NTPase"/>
</dbReference>
<dbReference type="InterPro" id="IPR003959">
    <property type="entry name" value="ATPase_AAA_core"/>
</dbReference>
<dbReference type="SMART" id="SM00382">
    <property type="entry name" value="AAA"/>
    <property type="match status" value="1"/>
</dbReference>
<evidence type="ECO:0000313" key="5">
    <source>
        <dbReference type="EMBL" id="SDE11890.1"/>
    </source>
</evidence>
<accession>A0A1G7AAW5</accession>
<dbReference type="AlphaFoldDB" id="A0A1G7AAW5"/>
<evidence type="ECO:0000259" key="4">
    <source>
        <dbReference type="SMART" id="SM00382"/>
    </source>
</evidence>
<dbReference type="Pfam" id="PF00004">
    <property type="entry name" value="AAA"/>
    <property type="match status" value="1"/>
</dbReference>
<dbReference type="OrthoDB" id="9809379at2"/>
<dbReference type="CDD" id="cd19481">
    <property type="entry name" value="RecA-like_protease"/>
    <property type="match status" value="1"/>
</dbReference>
<keyword evidence="3" id="KW-0067">ATP-binding</keyword>
<dbReference type="InterPro" id="IPR003593">
    <property type="entry name" value="AAA+_ATPase"/>
</dbReference>
<dbReference type="Gene3D" id="3.40.50.300">
    <property type="entry name" value="P-loop containing nucleotide triphosphate hydrolases"/>
    <property type="match status" value="1"/>
</dbReference>
<evidence type="ECO:0000313" key="6">
    <source>
        <dbReference type="Proteomes" id="UP000198546"/>
    </source>
</evidence>
<sequence length="352" mass="37677">MATGPSTQRQVVALGLHLFTFEGSPVVVLQAAARSRYGQDEPRLDVVATDPAAAGRLLGEIRRLMREKSVLRGQVISFAEQSHSGPPSGTTFVQRPTVLASDVVLPDGVLDRVVDHVIGIGEHREALRAAGRHLKRGILLYGPPGTGKTHTVRHLISRTEGTTVVLLTGPAISLISEATELARALQPAMVVLEDVDLIAQDRYEHGPQPLLFALLDALDGLDGDADVAFVMTTNPVELLERALAERPGRVDLAVPVDLPDDEARARLFTLYAEGLPLGAEALHAAAERAQGMTASFAKELMRRVVLRAVERGGEPGDGDLEVALEQLLSSSEELTRALLGAGTRTSEEYPTD</sequence>
<keyword evidence="6" id="KW-1185">Reference proteome</keyword>
<dbReference type="RefSeq" id="WP_090594093.1">
    <property type="nucleotide sequence ID" value="NZ_LT629688.1"/>
</dbReference>
<organism evidence="5 6">
    <name type="scientific">Auraticoccus monumenti</name>
    <dbReference type="NCBI Taxonomy" id="675864"/>
    <lineage>
        <taxon>Bacteria</taxon>
        <taxon>Bacillati</taxon>
        <taxon>Actinomycetota</taxon>
        <taxon>Actinomycetes</taxon>
        <taxon>Propionibacteriales</taxon>
        <taxon>Propionibacteriaceae</taxon>
        <taxon>Auraticoccus</taxon>
    </lineage>
</organism>
<keyword evidence="2" id="KW-0547">Nucleotide-binding</keyword>
<reference evidence="5 6" key="1">
    <citation type="submission" date="2016-10" db="EMBL/GenBank/DDBJ databases">
        <authorList>
            <person name="de Groot N.N."/>
        </authorList>
    </citation>
    <scope>NUCLEOTIDE SEQUENCE [LARGE SCALE GENOMIC DNA]</scope>
    <source>
        <strain evidence="5 6">MON 2.2</strain>
    </source>
</reference>
<evidence type="ECO:0000256" key="1">
    <source>
        <dbReference type="ARBA" id="ARBA00006914"/>
    </source>
</evidence>
<dbReference type="GO" id="GO:0016887">
    <property type="term" value="F:ATP hydrolysis activity"/>
    <property type="evidence" value="ECO:0007669"/>
    <property type="project" value="InterPro"/>
</dbReference>
<proteinExistence type="inferred from homology"/>
<gene>
    <name evidence="5" type="ORF">SAMN04489747_2559</name>
</gene>
<protein>
    <submittedName>
        <fullName evidence="5">ATPase family associated with various cellular activities (AAA)</fullName>
    </submittedName>
</protein>
<feature type="domain" description="AAA+ ATPase" evidence="4">
    <location>
        <begin position="134"/>
        <end position="260"/>
    </location>
</feature>
<dbReference type="STRING" id="675864.SAMN04489747_2559"/>
<dbReference type="Proteomes" id="UP000198546">
    <property type="component" value="Chromosome i"/>
</dbReference>
<evidence type="ECO:0000256" key="2">
    <source>
        <dbReference type="ARBA" id="ARBA00022741"/>
    </source>
</evidence>
<dbReference type="GO" id="GO:0005524">
    <property type="term" value="F:ATP binding"/>
    <property type="evidence" value="ECO:0007669"/>
    <property type="project" value="UniProtKB-KW"/>
</dbReference>